<gene>
    <name evidence="2" type="ORF">MECH1_V1_1470</name>
</gene>
<feature type="domain" description="PilZ" evidence="1">
    <location>
        <begin position="3"/>
        <end position="87"/>
    </location>
</feature>
<evidence type="ECO:0000313" key="3">
    <source>
        <dbReference type="Proteomes" id="UP001497493"/>
    </source>
</evidence>
<organism evidence="2 3">
    <name type="scientific">Candidatus Methylocalor cossyra</name>
    <dbReference type="NCBI Taxonomy" id="3108543"/>
    <lineage>
        <taxon>Bacteria</taxon>
        <taxon>Pseudomonadati</taxon>
        <taxon>Pseudomonadota</taxon>
        <taxon>Gammaproteobacteria</taxon>
        <taxon>Methylococcales</taxon>
        <taxon>Methylococcaceae</taxon>
        <taxon>Candidatus Methylocalor</taxon>
    </lineage>
</organism>
<accession>A0ABM9NI06</accession>
<sequence>MIERRQHYRKRIRLLGYVVRAQRQTEFHVQDLSLDGLRGYFNGDPLLEAGAVVRIRLPALNLEGWATITRLEPAGKGRYAVGFCFDPALLHPHAVALGSGGRGVAGCQGL</sequence>
<reference evidence="2 3" key="1">
    <citation type="submission" date="2024-04" db="EMBL/GenBank/DDBJ databases">
        <authorList>
            <person name="Cremers G."/>
        </authorList>
    </citation>
    <scope>NUCLEOTIDE SEQUENCE [LARGE SCALE GENOMIC DNA]</scope>
    <source>
        <strain evidence="2">MeCH1-AG</strain>
    </source>
</reference>
<evidence type="ECO:0000313" key="2">
    <source>
        <dbReference type="EMBL" id="CAL1240246.1"/>
    </source>
</evidence>
<name>A0ABM9NI06_9GAMM</name>
<dbReference type="Gene3D" id="2.40.10.220">
    <property type="entry name" value="predicted glycosyltransferase like domains"/>
    <property type="match status" value="1"/>
</dbReference>
<dbReference type="RefSeq" id="WP_348759741.1">
    <property type="nucleotide sequence ID" value="NZ_OZ026884.1"/>
</dbReference>
<evidence type="ECO:0000259" key="1">
    <source>
        <dbReference type="Pfam" id="PF07238"/>
    </source>
</evidence>
<dbReference type="Pfam" id="PF07238">
    <property type="entry name" value="PilZ"/>
    <property type="match status" value="1"/>
</dbReference>
<dbReference type="Proteomes" id="UP001497493">
    <property type="component" value="Chromosome"/>
</dbReference>
<dbReference type="EMBL" id="OZ026884">
    <property type="protein sequence ID" value="CAL1240246.1"/>
    <property type="molecule type" value="Genomic_DNA"/>
</dbReference>
<proteinExistence type="predicted"/>
<protein>
    <submittedName>
        <fullName evidence="2">PilZ domain-containing protein</fullName>
    </submittedName>
</protein>
<keyword evidence="3" id="KW-1185">Reference proteome</keyword>
<dbReference type="InterPro" id="IPR009875">
    <property type="entry name" value="PilZ_domain"/>
</dbReference>
<dbReference type="SUPFAM" id="SSF141371">
    <property type="entry name" value="PilZ domain-like"/>
    <property type="match status" value="1"/>
</dbReference>